<sequence length="104" mass="11320">MSGFHIDPGEMAKFAKSFEQRAQELGEALAKFKPKTDAEAIHDGFGIMTESEEVTSAYIELSGDMEKTVEGLQKHLDKIADGIKQNAKNTEAADEALSGIFKAK</sequence>
<evidence type="ECO:0000313" key="2">
    <source>
        <dbReference type="Proteomes" id="UP000176005"/>
    </source>
</evidence>
<keyword evidence="2" id="KW-1185">Reference proteome</keyword>
<dbReference type="EMBL" id="LJGW01000399">
    <property type="protein sequence ID" value="OEV08809.1"/>
    <property type="molecule type" value="Genomic_DNA"/>
</dbReference>
<proteinExistence type="predicted"/>
<comment type="caution">
    <text evidence="1">The sequence shown here is derived from an EMBL/GenBank/DDBJ whole genome shotgun (WGS) entry which is preliminary data.</text>
</comment>
<dbReference type="RefSeq" id="WP_070019179.1">
    <property type="nucleotide sequence ID" value="NZ_LJGW01000399.1"/>
</dbReference>
<organism evidence="1 2">
    <name type="scientific">Streptomyces nanshensis</name>
    <dbReference type="NCBI Taxonomy" id="518642"/>
    <lineage>
        <taxon>Bacteria</taxon>
        <taxon>Bacillati</taxon>
        <taxon>Actinomycetota</taxon>
        <taxon>Actinomycetes</taxon>
        <taxon>Kitasatosporales</taxon>
        <taxon>Streptomycetaceae</taxon>
        <taxon>Streptomyces</taxon>
    </lineage>
</organism>
<reference evidence="1 2" key="1">
    <citation type="journal article" date="2016" name="Front. Microbiol.">
        <title>Comparative Genomics Analysis of Streptomyces Species Reveals Their Adaptation to the Marine Environment and Their Diversity at the Genomic Level.</title>
        <authorList>
            <person name="Tian X."/>
            <person name="Zhang Z."/>
            <person name="Yang T."/>
            <person name="Chen M."/>
            <person name="Li J."/>
            <person name="Chen F."/>
            <person name="Yang J."/>
            <person name="Li W."/>
            <person name="Zhang B."/>
            <person name="Zhang Z."/>
            <person name="Wu J."/>
            <person name="Zhang C."/>
            <person name="Long L."/>
            <person name="Xiao J."/>
        </authorList>
    </citation>
    <scope>NUCLEOTIDE SEQUENCE [LARGE SCALE GENOMIC DNA]</scope>
    <source>
        <strain evidence="1 2">SCSIO 10429</strain>
    </source>
</reference>
<evidence type="ECO:0000313" key="1">
    <source>
        <dbReference type="EMBL" id="OEV08809.1"/>
    </source>
</evidence>
<protein>
    <recommendedName>
        <fullName evidence="3">PE domain-containing protein</fullName>
    </recommendedName>
</protein>
<accession>A0A1E7KXZ5</accession>
<dbReference type="AlphaFoldDB" id="A0A1E7KXZ5"/>
<gene>
    <name evidence="1" type="ORF">AN218_24915</name>
</gene>
<dbReference type="Proteomes" id="UP000176005">
    <property type="component" value="Unassembled WGS sequence"/>
</dbReference>
<dbReference type="Gene3D" id="1.10.287.1060">
    <property type="entry name" value="ESAT-6-like"/>
    <property type="match status" value="1"/>
</dbReference>
<name>A0A1E7KXZ5_9ACTN</name>
<evidence type="ECO:0008006" key="3">
    <source>
        <dbReference type="Google" id="ProtNLM"/>
    </source>
</evidence>